<evidence type="ECO:0000313" key="2">
    <source>
        <dbReference type="Proteomes" id="UP001201163"/>
    </source>
</evidence>
<gene>
    <name evidence="1" type="ORF">EDB92DRAFT_1777186</name>
</gene>
<feature type="non-terminal residue" evidence="1">
    <location>
        <position position="56"/>
    </location>
</feature>
<protein>
    <submittedName>
        <fullName evidence="1">Uncharacterized protein</fullName>
    </submittedName>
</protein>
<reference evidence="1" key="1">
    <citation type="submission" date="2022-01" db="EMBL/GenBank/DDBJ databases">
        <title>Comparative genomics reveals a dynamic genome evolution in the ectomycorrhizal milk-cap (Lactarius) mushrooms.</title>
        <authorList>
            <consortium name="DOE Joint Genome Institute"/>
            <person name="Lebreton A."/>
            <person name="Tang N."/>
            <person name="Kuo A."/>
            <person name="LaButti K."/>
            <person name="Drula E."/>
            <person name="Barry K."/>
            <person name="Clum A."/>
            <person name="Lipzen A."/>
            <person name="Mousain D."/>
            <person name="Ng V."/>
            <person name="Wang R."/>
            <person name="Wang X."/>
            <person name="Dai Y."/>
            <person name="Henrissat B."/>
            <person name="Grigoriev I.V."/>
            <person name="Guerin-Laguette A."/>
            <person name="Yu F."/>
            <person name="Martin F.M."/>
        </authorList>
    </citation>
    <scope>NUCLEOTIDE SEQUENCE</scope>
    <source>
        <strain evidence="1">QP</strain>
    </source>
</reference>
<sequence>MANLNRSAKSSSDWNIYDLNAYNIQTQQEDTATFFGDSNLPLPVIDEEIITTVSPG</sequence>
<dbReference type="EMBL" id="JAKELL010000001">
    <property type="protein sequence ID" value="KAH9001648.1"/>
    <property type="molecule type" value="Genomic_DNA"/>
</dbReference>
<evidence type="ECO:0000313" key="1">
    <source>
        <dbReference type="EMBL" id="KAH9001648.1"/>
    </source>
</evidence>
<dbReference type="AlphaFoldDB" id="A0AAD4QI90"/>
<organism evidence="1 2">
    <name type="scientific">Lactarius akahatsu</name>
    <dbReference type="NCBI Taxonomy" id="416441"/>
    <lineage>
        <taxon>Eukaryota</taxon>
        <taxon>Fungi</taxon>
        <taxon>Dikarya</taxon>
        <taxon>Basidiomycota</taxon>
        <taxon>Agaricomycotina</taxon>
        <taxon>Agaricomycetes</taxon>
        <taxon>Russulales</taxon>
        <taxon>Russulaceae</taxon>
        <taxon>Lactarius</taxon>
    </lineage>
</organism>
<proteinExistence type="predicted"/>
<keyword evidence="2" id="KW-1185">Reference proteome</keyword>
<comment type="caution">
    <text evidence="1">The sequence shown here is derived from an EMBL/GenBank/DDBJ whole genome shotgun (WGS) entry which is preliminary data.</text>
</comment>
<accession>A0AAD4QI90</accession>
<name>A0AAD4QI90_9AGAM</name>
<dbReference type="Proteomes" id="UP001201163">
    <property type="component" value="Unassembled WGS sequence"/>
</dbReference>